<evidence type="ECO:0000313" key="7">
    <source>
        <dbReference type="Proteomes" id="UP000085678"/>
    </source>
</evidence>
<feature type="compositionally biased region" description="Low complexity" evidence="6">
    <location>
        <begin position="1033"/>
        <end position="1071"/>
    </location>
</feature>
<feature type="compositionally biased region" description="Low complexity" evidence="6">
    <location>
        <begin position="1011"/>
        <end position="1025"/>
    </location>
</feature>
<feature type="compositionally biased region" description="Polar residues" evidence="6">
    <location>
        <begin position="42"/>
        <end position="52"/>
    </location>
</feature>
<feature type="compositionally biased region" description="Low complexity" evidence="6">
    <location>
        <begin position="976"/>
        <end position="995"/>
    </location>
</feature>
<dbReference type="GO" id="GO:0015630">
    <property type="term" value="C:microtubule cytoskeleton"/>
    <property type="evidence" value="ECO:0007669"/>
    <property type="project" value="InterPro"/>
</dbReference>
<dbReference type="OrthoDB" id="6161699at2759"/>
<accession>A0A1S3J6C0</accession>
<dbReference type="PANTHER" id="PTHR15073:SF1">
    <property type="entry name" value="RETICULOCYTE-BINDING PROTEIN HOMOLOG 2A"/>
    <property type="match status" value="1"/>
</dbReference>
<feature type="compositionally biased region" description="Basic and acidic residues" evidence="6">
    <location>
        <begin position="758"/>
        <end position="776"/>
    </location>
</feature>
<sequence>MADSGEKENQQPTEKNTSVDQSPLKAVAAWIDLHCDSNNTELSMSADASTMDTGTGSPGSSHPGSTTSSTLHRSPSLKDPAKIKEREDRVRQIREKQTEERQKKIEELKKAQREAQEFREKQQELRRKKIEEMKKRDEERRQAVEERRKKVLLEEQEKRMALLKKNVEREARIDSLRSKSRHGIFGFGSGTPRDICETLNASKRAQSSLNLSAHRMTPFEFSDSSDSERERMPRRAVSAWHLSQPASNSSKAVTSTSASEKRGSSPESTSPTKNKRLAGSTHLSVSTSALFRKKNELSLASSDSSSSRTMSPGLKAISEIRLNSFLAPYVSHQRRRPHSTTRLEQRSTVECKYHVPQHRRPHSCTRLDQYGQPEWIPVIRRVAERKARPRSFAGTSAGVPPSPVRVRQSRSTERKARGDTSRSHQDLNKPLKPEIQRAMERLSQPRTPPKPTVEDKGETSTPPSHTKTEIKKTVERLAQPKTPSKPPSESSDHKEEEKHATPLKPEIKRSIDRLAQPKTPVKAEDKVNHSTPPPSKKTARDRASPAPRERASPAPAKEGVSPGPTAKRGKKDEENLKMKKKSIDSMVPPARKASPEEASPGSAAKTGSPVHVKRASKERTPQKGPMRAVKVHKTPVSILKKSSGDSPREPKPEEPKTIKFVDSVQGGASETALSPGAEKETQEEKPLEVEEKLIVKEEKPLPPPVPGAEVEITVSAASEEPEAQGIAVDKGAAEQLAEHLAQQLEDTTAPTQLEVTEEQAHPEVEEHPVVPTKKSEPVLPKQPEVEAPLPAEVKTKTPPQKESPPSTPEKKVKESNKPAQSPALQAKEKPLTEEEIYKAKLAEKRREAREKAEREAELERQRQEELRRQEEEKRRREEEEQKRFEEEELRMAAEAKRIEEERLRKAIEEADRRRKEEEERIEREQKEKEEAEARAREEAERLEKERLERIKREEAERLERKKRLEMIMRRVKTDNSDSSPSKSSNTTPASNNTPVKAEEPKPEQKQEESQPEVQQTTETSQPQKEQTQEEQVEPPVQKQELGSSEESTPTASPRPSSPALAVRPASPALAADGDKPKFKSPLLQNLLGRGKIGNRAQSPSKELLADREEAKEEQRGEAKEKVSQADEDKDVDTKESTEHDHKKDDIVSKPEPSTELASLGVMTLDFSTPLNPSEESTERGISESSPDKHTLQVSCDTKNGPLISVNDDAQEIISVNEQESGSSEQTGDVNGMNESNPFAQDLRQIVAESLLSSQQGASMSNGGGDADHHQPPPQQQSSDFEELIDLSSKTNNNIQQQNGSHPHDLPKGLGDPFIAFEEPSPKTPPSKQENIADLLS</sequence>
<feature type="compositionally biased region" description="Polar residues" evidence="6">
    <location>
        <begin position="1213"/>
        <end position="1238"/>
    </location>
</feature>
<comment type="subcellular location">
    <subcellularLocation>
        <location evidence="1">Cytoplasm</location>
        <location evidence="1">Cytoskeleton</location>
    </subcellularLocation>
</comment>
<protein>
    <submittedName>
        <fullName evidence="8">Ensconsin isoform X1</fullName>
    </submittedName>
</protein>
<dbReference type="KEGG" id="lak:106170589"/>
<feature type="compositionally biased region" description="Basic and acidic residues" evidence="6">
    <location>
        <begin position="570"/>
        <end position="583"/>
    </location>
</feature>
<feature type="compositionally biased region" description="Low complexity" evidence="6">
    <location>
        <begin position="53"/>
        <end position="70"/>
    </location>
</feature>
<feature type="region of interest" description="Disordered" evidence="6">
    <location>
        <begin position="387"/>
        <end position="708"/>
    </location>
</feature>
<feature type="compositionally biased region" description="Basic and acidic residues" evidence="6">
    <location>
        <begin position="642"/>
        <end position="659"/>
    </location>
</feature>
<dbReference type="RefSeq" id="XP_013405962.1">
    <property type="nucleotide sequence ID" value="XM_013550508.1"/>
</dbReference>
<feature type="region of interest" description="Disordered" evidence="6">
    <location>
        <begin position="739"/>
        <end position="1336"/>
    </location>
</feature>
<feature type="compositionally biased region" description="Basic and acidic residues" evidence="6">
    <location>
        <begin position="677"/>
        <end position="700"/>
    </location>
</feature>
<evidence type="ECO:0000256" key="3">
    <source>
        <dbReference type="ARBA" id="ARBA00022490"/>
    </source>
</evidence>
<comment type="similarity">
    <text evidence="2">Belongs to the MAP7 family.</text>
</comment>
<feature type="compositionally biased region" description="Basic and acidic residues" evidence="6">
    <location>
        <begin position="996"/>
        <end position="1008"/>
    </location>
</feature>
<feature type="compositionally biased region" description="Polar residues" evidence="6">
    <location>
        <begin position="1165"/>
        <end position="1174"/>
    </location>
</feature>
<evidence type="ECO:0000256" key="5">
    <source>
        <dbReference type="ARBA" id="ARBA00023212"/>
    </source>
</evidence>
<feature type="compositionally biased region" description="Polar residues" evidence="6">
    <location>
        <begin position="1250"/>
        <end position="1260"/>
    </location>
</feature>
<feature type="compositionally biased region" description="Basic and acidic residues" evidence="6">
    <location>
        <begin position="538"/>
        <end position="551"/>
    </location>
</feature>
<feature type="compositionally biased region" description="Basic and acidic residues" evidence="6">
    <location>
        <begin position="826"/>
        <end position="975"/>
    </location>
</feature>
<feature type="region of interest" description="Disordered" evidence="6">
    <location>
        <begin position="219"/>
        <end position="284"/>
    </location>
</feature>
<feature type="compositionally biased region" description="Polar residues" evidence="6">
    <location>
        <begin position="1287"/>
        <end position="1300"/>
    </location>
</feature>
<dbReference type="Proteomes" id="UP000085678">
    <property type="component" value="Unplaced"/>
</dbReference>
<feature type="compositionally biased region" description="Basic and acidic residues" evidence="6">
    <location>
        <begin position="466"/>
        <end position="475"/>
    </location>
</feature>
<feature type="compositionally biased region" description="Polar residues" evidence="6">
    <location>
        <begin position="244"/>
        <end position="258"/>
    </location>
</feature>
<dbReference type="PANTHER" id="PTHR15073">
    <property type="entry name" value="MICROTUBULE-ASSOCIATED PROTEIN"/>
    <property type="match status" value="1"/>
</dbReference>
<gene>
    <name evidence="8" type="primary">LOC106170589</name>
</gene>
<feature type="compositionally biased region" description="Basic and acidic residues" evidence="6">
    <location>
        <begin position="1176"/>
        <end position="1190"/>
    </location>
</feature>
<keyword evidence="7" id="KW-1185">Reference proteome</keyword>
<keyword evidence="3" id="KW-0963">Cytoplasm</keyword>
<organism evidence="7 8">
    <name type="scientific">Lingula anatina</name>
    <name type="common">Brachiopod</name>
    <name type="synonym">Lingula unguis</name>
    <dbReference type="NCBI Taxonomy" id="7574"/>
    <lineage>
        <taxon>Eukaryota</taxon>
        <taxon>Metazoa</taxon>
        <taxon>Spiralia</taxon>
        <taxon>Lophotrochozoa</taxon>
        <taxon>Brachiopoda</taxon>
        <taxon>Linguliformea</taxon>
        <taxon>Lingulata</taxon>
        <taxon>Lingulida</taxon>
        <taxon>Linguloidea</taxon>
        <taxon>Lingulidae</taxon>
        <taxon>Lingula</taxon>
    </lineage>
</organism>
<proteinExistence type="inferred from homology"/>
<dbReference type="InterPro" id="IPR051483">
    <property type="entry name" value="MAP7_domain-containing"/>
</dbReference>
<reference evidence="8" key="1">
    <citation type="submission" date="2025-08" db="UniProtKB">
        <authorList>
            <consortium name="RefSeq"/>
        </authorList>
    </citation>
    <scope>IDENTIFICATION</scope>
    <source>
        <tissue evidence="8">Gonads</tissue>
    </source>
</reference>
<keyword evidence="4" id="KW-0175">Coiled coil</keyword>
<dbReference type="InterPro" id="IPR008604">
    <property type="entry name" value="MAP7_fam"/>
</dbReference>
<evidence type="ECO:0000256" key="4">
    <source>
        <dbReference type="ARBA" id="ARBA00023054"/>
    </source>
</evidence>
<keyword evidence="5" id="KW-0206">Cytoskeleton</keyword>
<dbReference type="GeneID" id="106170589"/>
<feature type="region of interest" description="Disordered" evidence="6">
    <location>
        <begin position="1"/>
        <end position="22"/>
    </location>
</feature>
<evidence type="ECO:0000256" key="1">
    <source>
        <dbReference type="ARBA" id="ARBA00004245"/>
    </source>
</evidence>
<dbReference type="STRING" id="7574.A0A1S3J6C0"/>
<feature type="compositionally biased region" description="Polar residues" evidence="6">
    <location>
        <begin position="10"/>
        <end position="21"/>
    </location>
</feature>
<dbReference type="InParanoid" id="A0A1S3J6C0"/>
<feature type="compositionally biased region" description="Basic and acidic residues" evidence="6">
    <location>
        <begin position="79"/>
        <end position="146"/>
    </location>
</feature>
<feature type="compositionally biased region" description="Basic and acidic residues" evidence="6">
    <location>
        <begin position="490"/>
        <end position="512"/>
    </location>
</feature>
<feature type="compositionally biased region" description="Basic and acidic residues" evidence="6">
    <location>
        <begin position="1103"/>
        <end position="1148"/>
    </location>
</feature>
<evidence type="ECO:0000256" key="2">
    <source>
        <dbReference type="ARBA" id="ARBA00007525"/>
    </source>
</evidence>
<name>A0A1S3J6C0_LINAN</name>
<feature type="region of interest" description="Disordered" evidence="6">
    <location>
        <begin position="42"/>
        <end position="146"/>
    </location>
</feature>
<dbReference type="Pfam" id="PF05672">
    <property type="entry name" value="MAP7"/>
    <property type="match status" value="1"/>
</dbReference>
<dbReference type="GO" id="GO:0000226">
    <property type="term" value="P:microtubule cytoskeleton organization"/>
    <property type="evidence" value="ECO:0007669"/>
    <property type="project" value="InterPro"/>
</dbReference>
<feature type="compositionally biased region" description="Basic and acidic residues" evidence="6">
    <location>
        <begin position="410"/>
        <end position="440"/>
    </location>
</feature>
<evidence type="ECO:0000256" key="6">
    <source>
        <dbReference type="SAM" id="MobiDB-lite"/>
    </source>
</evidence>
<evidence type="ECO:0000313" key="8">
    <source>
        <dbReference type="RefSeq" id="XP_013405962.1"/>
    </source>
</evidence>